<evidence type="ECO:0000313" key="6">
    <source>
        <dbReference type="Proteomes" id="UP000184330"/>
    </source>
</evidence>
<reference evidence="5 6" key="1">
    <citation type="submission" date="2016-03" db="EMBL/GenBank/DDBJ databases">
        <authorList>
            <person name="Ploux O."/>
        </authorList>
    </citation>
    <scope>NUCLEOTIDE SEQUENCE [LARGE SCALE GENOMIC DNA]</scope>
    <source>
        <strain evidence="5 6">UAMH 11012</strain>
    </source>
</reference>
<keyword evidence="2" id="KW-0812">Transmembrane</keyword>
<accession>A0A1L7WFL8</accession>
<keyword evidence="3" id="KW-1133">Transmembrane helix</keyword>
<evidence type="ECO:0008006" key="7">
    <source>
        <dbReference type="Google" id="ProtNLM"/>
    </source>
</evidence>
<comment type="subcellular location">
    <subcellularLocation>
        <location evidence="1">Membrane</location>
        <topology evidence="1">Single-pass membrane protein</topology>
    </subcellularLocation>
</comment>
<evidence type="ECO:0000256" key="4">
    <source>
        <dbReference type="SAM" id="MobiDB-lite"/>
    </source>
</evidence>
<dbReference type="PANTHER" id="PTHR21461:SF69">
    <property type="entry name" value="GLYCOSYLTRANSFERASE FAMILY 92 PROTEIN"/>
    <property type="match status" value="1"/>
</dbReference>
<dbReference type="PANTHER" id="PTHR21461">
    <property type="entry name" value="GLYCOSYLTRANSFERASE FAMILY 92 PROTEIN"/>
    <property type="match status" value="1"/>
</dbReference>
<organism evidence="5 6">
    <name type="scientific">Phialocephala subalpina</name>
    <dbReference type="NCBI Taxonomy" id="576137"/>
    <lineage>
        <taxon>Eukaryota</taxon>
        <taxon>Fungi</taxon>
        <taxon>Dikarya</taxon>
        <taxon>Ascomycota</taxon>
        <taxon>Pezizomycotina</taxon>
        <taxon>Leotiomycetes</taxon>
        <taxon>Helotiales</taxon>
        <taxon>Mollisiaceae</taxon>
        <taxon>Phialocephala</taxon>
        <taxon>Phialocephala fortinii species complex</taxon>
    </lineage>
</organism>
<evidence type="ECO:0000256" key="2">
    <source>
        <dbReference type="ARBA" id="ARBA00022692"/>
    </source>
</evidence>
<dbReference type="InterPro" id="IPR029044">
    <property type="entry name" value="Nucleotide-diphossugar_trans"/>
</dbReference>
<evidence type="ECO:0000313" key="5">
    <source>
        <dbReference type="EMBL" id="CZR51563.1"/>
    </source>
</evidence>
<evidence type="ECO:0000256" key="1">
    <source>
        <dbReference type="ARBA" id="ARBA00004167"/>
    </source>
</evidence>
<feature type="region of interest" description="Disordered" evidence="4">
    <location>
        <begin position="52"/>
        <end position="89"/>
    </location>
</feature>
<dbReference type="Proteomes" id="UP000184330">
    <property type="component" value="Unassembled WGS sequence"/>
</dbReference>
<dbReference type="Pfam" id="PF13704">
    <property type="entry name" value="Glyco_tranf_2_4"/>
    <property type="match status" value="1"/>
</dbReference>
<dbReference type="GO" id="GO:0016757">
    <property type="term" value="F:glycosyltransferase activity"/>
    <property type="evidence" value="ECO:0007669"/>
    <property type="project" value="TreeGrafter"/>
</dbReference>
<dbReference type="GO" id="GO:0005737">
    <property type="term" value="C:cytoplasm"/>
    <property type="evidence" value="ECO:0007669"/>
    <property type="project" value="TreeGrafter"/>
</dbReference>
<dbReference type="OrthoDB" id="2526284at2759"/>
<keyword evidence="6" id="KW-1185">Reference proteome</keyword>
<sequence>MSAPLDAALKVIQSIQWKQILILTGIMMVLHVFLFDIVPSTEAEGVAPGAVTATSKAAPPKPTPTSGPAVSAIPGAPPGKKPNFKPPTSFDFVPELHTEPFLTTEPEDGNYETPIDSVPPDEYVAVCMSVKDQAQDMVEFFVHHYYNMGIQRFYVMDDGSEPPLSTFDYPGIPRTALTFTYQPRASRAGNMQTVFYKWCIERYADKHTWIAFLDGDEFLETPGNETLREVLETFEEDDTVGALGVNWRMHSSSGLLQRPESVRQSFTTCIYDDLEHNGTASANSHIKSIVKAKYAEAAINPHKFAIMGRNTVGEYGDVVTTAAWRRPITRTRVGLHHYAVKSREEYVAKMNRGNGMTQPKGEAFWMEIENETPHVNCTEMKAYSP</sequence>
<name>A0A1L7WFL8_9HELO</name>
<dbReference type="AlphaFoldDB" id="A0A1L7WFL8"/>
<dbReference type="EMBL" id="FJOG01000002">
    <property type="protein sequence ID" value="CZR51563.1"/>
    <property type="molecule type" value="Genomic_DNA"/>
</dbReference>
<dbReference type="STRING" id="576137.A0A1L7WFL8"/>
<evidence type="ECO:0000256" key="3">
    <source>
        <dbReference type="ARBA" id="ARBA00022989"/>
    </source>
</evidence>
<proteinExistence type="predicted"/>
<gene>
    <name evidence="5" type="ORF">PAC_01440</name>
</gene>
<dbReference type="SUPFAM" id="SSF53448">
    <property type="entry name" value="Nucleotide-diphospho-sugar transferases"/>
    <property type="match status" value="1"/>
</dbReference>
<keyword evidence="3" id="KW-0472">Membrane</keyword>
<dbReference type="GO" id="GO:0016020">
    <property type="term" value="C:membrane"/>
    <property type="evidence" value="ECO:0007669"/>
    <property type="project" value="UniProtKB-SubCell"/>
</dbReference>
<protein>
    <recommendedName>
        <fullName evidence="7">Glycosyltransferase family 92 protein</fullName>
    </recommendedName>
</protein>